<name>A0A975BBI5_9BACT</name>
<accession>A0A975BBI5</accession>
<feature type="signal peptide" evidence="1">
    <location>
        <begin position="1"/>
        <end position="24"/>
    </location>
</feature>
<feature type="chain" id="PRO_5036939942" evidence="1">
    <location>
        <begin position="25"/>
        <end position="436"/>
    </location>
</feature>
<evidence type="ECO:0000256" key="1">
    <source>
        <dbReference type="SAM" id="SignalP"/>
    </source>
</evidence>
<organism evidence="2 3">
    <name type="scientific">Desulfonema limicola</name>
    <dbReference type="NCBI Taxonomy" id="45656"/>
    <lineage>
        <taxon>Bacteria</taxon>
        <taxon>Pseudomonadati</taxon>
        <taxon>Thermodesulfobacteriota</taxon>
        <taxon>Desulfobacteria</taxon>
        <taxon>Desulfobacterales</taxon>
        <taxon>Desulfococcaceae</taxon>
        <taxon>Desulfonema</taxon>
    </lineage>
</organism>
<dbReference type="EMBL" id="CP061799">
    <property type="protein sequence ID" value="QTA82205.1"/>
    <property type="molecule type" value="Genomic_DNA"/>
</dbReference>
<protein>
    <submittedName>
        <fullName evidence="2">Uncharacterized protein</fullName>
    </submittedName>
</protein>
<sequence>MKHFKHFFSLLIILLLSIPYTTFAAPTMNVTFESGSGIHNANSTFEGFISQTVDPTGPFSGQSVCFKGKDEDTGQYMTFRYRINFSEVVNLKEVILQGVAFCGGSKLKLLDGNMNEIARTYMWGGNRFQTFLLVIPNGVTGSTFFLEEEDDCPNWRYRSNIKIIINDEPVILKKVDWWNNYIVHGEKEDGTILRWTGFEIHNENGERITDNVVSSIKLFDPDGIEVTPFELNSEPYQTMNGKYVSDTGKWEYDNTFNTYSGEYYLYFNNIPLKTGIYKLQIVDTDGNSHQSYNYCKGPVELPIISSDTFRGYEDNLGNFIWTWSVPFDSIKNIETQIRAIIKIYNNETFVSDVYINLPTHLGKVFIPNDTFQKIKAEGNIYKFVIQLREKSNRTREYSKEIGIDQLLPPGYSDINGDGKTGLVEAIHCLKVVSGMK</sequence>
<dbReference type="Proteomes" id="UP000663720">
    <property type="component" value="Chromosome"/>
</dbReference>
<dbReference type="KEGG" id="dli:dnl_45780"/>
<dbReference type="RefSeq" id="WP_207688162.1">
    <property type="nucleotide sequence ID" value="NZ_CP061799.1"/>
</dbReference>
<evidence type="ECO:0000313" key="2">
    <source>
        <dbReference type="EMBL" id="QTA82205.1"/>
    </source>
</evidence>
<gene>
    <name evidence="2" type="ORF">dnl_45780</name>
</gene>
<proteinExistence type="predicted"/>
<keyword evidence="3" id="KW-1185">Reference proteome</keyword>
<reference evidence="2" key="1">
    <citation type="journal article" date="2021" name="Microb. Physiol.">
        <title>Proteogenomic Insights into the Physiology of Marine, Sulfate-Reducing, Filamentous Desulfonema limicola and Desulfonema magnum.</title>
        <authorList>
            <person name="Schnaars V."/>
            <person name="Wohlbrand L."/>
            <person name="Scheve S."/>
            <person name="Hinrichs C."/>
            <person name="Reinhardt R."/>
            <person name="Rabus R."/>
        </authorList>
    </citation>
    <scope>NUCLEOTIDE SEQUENCE</scope>
    <source>
        <strain evidence="2">5ac10</strain>
    </source>
</reference>
<evidence type="ECO:0000313" key="3">
    <source>
        <dbReference type="Proteomes" id="UP000663720"/>
    </source>
</evidence>
<keyword evidence="1" id="KW-0732">Signal</keyword>
<dbReference type="AlphaFoldDB" id="A0A975BBI5"/>